<proteinExistence type="inferred from homology"/>
<dbReference type="InterPro" id="IPR045249">
    <property type="entry name" value="HARBI1-like"/>
</dbReference>
<comment type="subcellular location">
    <subcellularLocation>
        <location evidence="3">Cytoplasm</location>
    </subcellularLocation>
    <subcellularLocation>
        <location evidence="2">Nucleus</location>
    </subcellularLocation>
</comment>
<evidence type="ECO:0000256" key="1">
    <source>
        <dbReference type="ARBA" id="ARBA00001968"/>
    </source>
</evidence>
<dbReference type="Proteomes" id="UP000694380">
    <property type="component" value="Unplaced"/>
</dbReference>
<evidence type="ECO:0000256" key="5">
    <source>
        <dbReference type="ARBA" id="ARBA00015519"/>
    </source>
</evidence>
<evidence type="ECO:0000256" key="2">
    <source>
        <dbReference type="ARBA" id="ARBA00004123"/>
    </source>
</evidence>
<reference evidence="14" key="2">
    <citation type="submission" date="2025-09" db="UniProtKB">
        <authorList>
            <consortium name="Ensembl"/>
        </authorList>
    </citation>
    <scope>IDENTIFICATION</scope>
</reference>
<comment type="cofactor">
    <cofactor evidence="1">
        <name>a divalent metal cation</name>
        <dbReference type="ChEBI" id="CHEBI:60240"/>
    </cofactor>
</comment>
<keyword evidence="6" id="KW-0963">Cytoplasm</keyword>
<feature type="domain" description="DDE Tnp4" evidence="13">
    <location>
        <begin position="144"/>
        <end position="279"/>
    </location>
</feature>
<keyword evidence="7" id="KW-0540">Nuclease</keyword>
<keyword evidence="15" id="KW-1185">Reference proteome</keyword>
<organism evidence="14 15">
    <name type="scientific">Chrysemys picta bellii</name>
    <name type="common">Western painted turtle</name>
    <name type="synonym">Emys bellii</name>
    <dbReference type="NCBI Taxonomy" id="8478"/>
    <lineage>
        <taxon>Eukaryota</taxon>
        <taxon>Metazoa</taxon>
        <taxon>Chordata</taxon>
        <taxon>Craniata</taxon>
        <taxon>Vertebrata</taxon>
        <taxon>Euteleostomi</taxon>
        <taxon>Archelosauria</taxon>
        <taxon>Testudinata</taxon>
        <taxon>Testudines</taxon>
        <taxon>Cryptodira</taxon>
        <taxon>Durocryptodira</taxon>
        <taxon>Testudinoidea</taxon>
        <taxon>Emydidae</taxon>
        <taxon>Chrysemys</taxon>
    </lineage>
</organism>
<evidence type="ECO:0000256" key="4">
    <source>
        <dbReference type="ARBA" id="ARBA00006958"/>
    </source>
</evidence>
<protein>
    <recommendedName>
        <fullName evidence="5">Putative nuclease HARBI1</fullName>
    </recommendedName>
    <alternativeName>
        <fullName evidence="11">Harbinger transposase-derived nuclease</fullName>
    </alternativeName>
</protein>
<comment type="function">
    <text evidence="12">Transposase-derived protein that may have nuclease activity. Does not have transposase activity.</text>
</comment>
<evidence type="ECO:0000256" key="10">
    <source>
        <dbReference type="ARBA" id="ARBA00023242"/>
    </source>
</evidence>
<evidence type="ECO:0000256" key="8">
    <source>
        <dbReference type="ARBA" id="ARBA00022723"/>
    </source>
</evidence>
<evidence type="ECO:0000256" key="11">
    <source>
        <dbReference type="ARBA" id="ARBA00030126"/>
    </source>
</evidence>
<dbReference type="InterPro" id="IPR027806">
    <property type="entry name" value="HARBI1_dom"/>
</dbReference>
<reference evidence="14" key="1">
    <citation type="submission" date="2025-08" db="UniProtKB">
        <authorList>
            <consortium name="Ensembl"/>
        </authorList>
    </citation>
    <scope>IDENTIFICATION</scope>
</reference>
<dbReference type="GO" id="GO:0004518">
    <property type="term" value="F:nuclease activity"/>
    <property type="evidence" value="ECO:0007669"/>
    <property type="project" value="UniProtKB-KW"/>
</dbReference>
<keyword evidence="10" id="KW-0539">Nucleus</keyword>
<dbReference type="Pfam" id="PF13359">
    <property type="entry name" value="DDE_Tnp_4"/>
    <property type="match status" value="1"/>
</dbReference>
<keyword evidence="8" id="KW-0479">Metal-binding</keyword>
<evidence type="ECO:0000256" key="3">
    <source>
        <dbReference type="ARBA" id="ARBA00004496"/>
    </source>
</evidence>
<evidence type="ECO:0000256" key="9">
    <source>
        <dbReference type="ARBA" id="ARBA00022801"/>
    </source>
</evidence>
<dbReference type="InterPro" id="IPR026103">
    <property type="entry name" value="HARBI1_animal"/>
</dbReference>
<dbReference type="OMA" id="MINSEQD"/>
<dbReference type="GeneTree" id="ENSGT00940000163810"/>
<evidence type="ECO:0000256" key="12">
    <source>
        <dbReference type="ARBA" id="ARBA00045850"/>
    </source>
</evidence>
<name>A0A8C3HUY7_CHRPI</name>
<dbReference type="GO" id="GO:0005634">
    <property type="term" value="C:nucleus"/>
    <property type="evidence" value="ECO:0007669"/>
    <property type="project" value="UniProtKB-SubCell"/>
</dbReference>
<dbReference type="PRINTS" id="PR02086">
    <property type="entry name" value="PUTNUCHARBI1"/>
</dbReference>
<dbReference type="PANTHER" id="PTHR22930">
    <property type="match status" value="1"/>
</dbReference>
<evidence type="ECO:0000259" key="13">
    <source>
        <dbReference type="Pfam" id="PF13359"/>
    </source>
</evidence>
<evidence type="ECO:0000256" key="7">
    <source>
        <dbReference type="ARBA" id="ARBA00022722"/>
    </source>
</evidence>
<dbReference type="PANTHER" id="PTHR22930:SF206">
    <property type="entry name" value="NUCLEASE HARBI1"/>
    <property type="match status" value="1"/>
</dbReference>
<dbReference type="GO" id="GO:0016787">
    <property type="term" value="F:hydrolase activity"/>
    <property type="evidence" value="ECO:0007669"/>
    <property type="project" value="UniProtKB-KW"/>
</dbReference>
<dbReference type="AlphaFoldDB" id="A0A8C3HUY7"/>
<accession>A0A8C3HUY7</accession>
<evidence type="ECO:0000313" key="15">
    <source>
        <dbReference type="Proteomes" id="UP000694380"/>
    </source>
</evidence>
<dbReference type="Ensembl" id="ENSCPBT00000028187.1">
    <property type="protein sequence ID" value="ENSCPBP00000023930.1"/>
    <property type="gene ID" value="ENSCPBG00000017060.1"/>
</dbReference>
<sequence>MGIPGTMECRFWARETSTEWWDHIVMEVWDDEQWLQNFRMRKATFMGLCEELAPTLRRKDTRLRAALPVEKRVAIAIWKLGTPDSYQSVANQFGVGKSTVGIVLMQVCRAINCILLRRTVTLGNVQDIVDGFAQMGFPNCGGAIDGTHIPILAPLHIGSEYVNRKGYFSMVLQALVDHHGHFIDINTGWPGKVHDGNVEMPIVILGDPAYPLMPWLMKPYTGSLDSSKERFNYRLSRCRMTVECAFGRLKGHWRSLYGKLNLAENSIPAVISACCTLHNICEGKSESFTQVWTSEVQHLEAEFAQPESRAITGAQRGAARIRDALREQF</sequence>
<evidence type="ECO:0000256" key="6">
    <source>
        <dbReference type="ARBA" id="ARBA00022490"/>
    </source>
</evidence>
<dbReference type="GO" id="GO:0005737">
    <property type="term" value="C:cytoplasm"/>
    <property type="evidence" value="ECO:0007669"/>
    <property type="project" value="UniProtKB-SubCell"/>
</dbReference>
<keyword evidence="9" id="KW-0378">Hydrolase</keyword>
<comment type="similarity">
    <text evidence="4">Belongs to the HARBI1 family.</text>
</comment>
<dbReference type="GO" id="GO:0046872">
    <property type="term" value="F:metal ion binding"/>
    <property type="evidence" value="ECO:0007669"/>
    <property type="project" value="UniProtKB-KW"/>
</dbReference>
<evidence type="ECO:0000313" key="14">
    <source>
        <dbReference type="Ensembl" id="ENSCPBP00000023930.1"/>
    </source>
</evidence>